<evidence type="ECO:0000256" key="1">
    <source>
        <dbReference type="ARBA" id="ARBA00000085"/>
    </source>
</evidence>
<dbReference type="CDD" id="cd00130">
    <property type="entry name" value="PAS"/>
    <property type="match status" value="2"/>
</dbReference>
<evidence type="ECO:0000313" key="13">
    <source>
        <dbReference type="Proteomes" id="UP001210865"/>
    </source>
</evidence>
<dbReference type="InterPro" id="IPR036890">
    <property type="entry name" value="HATPase_C_sf"/>
</dbReference>
<evidence type="ECO:0000256" key="6">
    <source>
        <dbReference type="ARBA" id="ARBA00022777"/>
    </source>
</evidence>
<proteinExistence type="predicted"/>
<dbReference type="InterPro" id="IPR003594">
    <property type="entry name" value="HATPase_dom"/>
</dbReference>
<evidence type="ECO:0000259" key="10">
    <source>
        <dbReference type="PROSITE" id="PS50112"/>
    </source>
</evidence>
<dbReference type="SMART" id="SM00086">
    <property type="entry name" value="PAC"/>
    <property type="match status" value="2"/>
</dbReference>
<dbReference type="InterPro" id="IPR003661">
    <property type="entry name" value="HisK_dim/P_dom"/>
</dbReference>
<dbReference type="Gene3D" id="6.10.250.2580">
    <property type="match status" value="1"/>
</dbReference>
<evidence type="ECO:0000256" key="8">
    <source>
        <dbReference type="ARBA" id="ARBA00023012"/>
    </source>
</evidence>
<dbReference type="Gene3D" id="3.30.450.20">
    <property type="entry name" value="PAS domain"/>
    <property type="match status" value="2"/>
</dbReference>
<dbReference type="Proteomes" id="UP001210865">
    <property type="component" value="Chromosome"/>
</dbReference>
<feature type="domain" description="PAS" evidence="10">
    <location>
        <begin position="181"/>
        <end position="251"/>
    </location>
</feature>
<dbReference type="Pfam" id="PF02518">
    <property type="entry name" value="HATPase_c"/>
    <property type="match status" value="1"/>
</dbReference>
<comment type="catalytic activity">
    <reaction evidence="1">
        <text>ATP + protein L-histidine = ADP + protein N-phospho-L-histidine.</text>
        <dbReference type="EC" id="2.7.13.3"/>
    </reaction>
</comment>
<keyword evidence="4" id="KW-0808">Transferase</keyword>
<keyword evidence="3" id="KW-0597">Phosphoprotein</keyword>
<dbReference type="SUPFAM" id="SSF55785">
    <property type="entry name" value="PYP-like sensor domain (PAS domain)"/>
    <property type="match status" value="2"/>
</dbReference>
<dbReference type="InterPro" id="IPR004358">
    <property type="entry name" value="Sig_transdc_His_kin-like_C"/>
</dbReference>
<dbReference type="RefSeq" id="WP_270079032.1">
    <property type="nucleotide sequence ID" value="NZ_CP115174.1"/>
</dbReference>
<evidence type="ECO:0000256" key="2">
    <source>
        <dbReference type="ARBA" id="ARBA00012438"/>
    </source>
</evidence>
<accession>A0ABY7NSQ6</accession>
<gene>
    <name evidence="12" type="ORF">PBT88_10045</name>
</gene>
<dbReference type="SUPFAM" id="SSF55874">
    <property type="entry name" value="ATPase domain of HSP90 chaperone/DNA topoisomerase II/histidine kinase"/>
    <property type="match status" value="1"/>
</dbReference>
<dbReference type="EC" id="2.7.13.3" evidence="2"/>
<dbReference type="Gene3D" id="1.10.287.130">
    <property type="match status" value="1"/>
</dbReference>
<dbReference type="SMART" id="SM00091">
    <property type="entry name" value="PAS"/>
    <property type="match status" value="2"/>
</dbReference>
<dbReference type="PROSITE" id="PS50109">
    <property type="entry name" value="HIS_KIN"/>
    <property type="match status" value="1"/>
</dbReference>
<dbReference type="SMART" id="SM00387">
    <property type="entry name" value="HATPase_c"/>
    <property type="match status" value="1"/>
</dbReference>
<evidence type="ECO:0000259" key="9">
    <source>
        <dbReference type="PROSITE" id="PS50109"/>
    </source>
</evidence>
<dbReference type="Pfam" id="PF13426">
    <property type="entry name" value="PAS_9"/>
    <property type="match status" value="1"/>
</dbReference>
<sequence length="550" mass="59452">MDRDGTGSAPEGEVGIVSGARLGGLSQYLARWRKGLAKERPIEGDVGFQAQVLAAELSLLIDSAANYAIYMLDADGNVVIWNKGAERIKGWTEEEVIGRHCSIFYPEEEASAGKCADDLARAAAVGRIEEEGWRVRKDGSEFLASVTITAFRDEEGAVIGFGKVLRDITDERAAERSTEAREAQLSSILATVPDAMVVIDDRGIVQSFSSAAERMFGYAEREVLGQNVRMLMPSPDLERHDDYLRRYLATGEKKIIGKARRVIGLRKDGSTFPHELAIGEASGGGRRLFTGFIRDLTEREFTQSQLSDLQAELIHVSRVSAMGAMASTLAHELNQPITAVANYVEASRDLLVDADPEAIAMVREALGDAAAEAMRAGQIVRRLRDFVARGEVEKRIEDLPSLIEEACTLGLVGAAEKGVTVALEIDPAASPVLVDRVQIQQVLINLLRNAVEAMVDSPVRQLRISSGLKSAQMVRVTVTDTGPGLAPEIANELFRAFQSTKQEGMGLGLSICRTIVEAHGGRIWADSQAAAGTTFHFTLMLAGGEDTLDG</sequence>
<name>A0ABY7NSQ6_9SPHN</name>
<dbReference type="PROSITE" id="PS50113">
    <property type="entry name" value="PAC"/>
    <property type="match status" value="1"/>
</dbReference>
<dbReference type="InterPro" id="IPR000014">
    <property type="entry name" value="PAS"/>
</dbReference>
<dbReference type="InterPro" id="IPR013767">
    <property type="entry name" value="PAS_fold"/>
</dbReference>
<dbReference type="InterPro" id="IPR005467">
    <property type="entry name" value="His_kinase_dom"/>
</dbReference>
<dbReference type="PANTHER" id="PTHR43065:SF10">
    <property type="entry name" value="PEROXIDE STRESS-ACTIVATED HISTIDINE KINASE MAK3"/>
    <property type="match status" value="1"/>
</dbReference>
<keyword evidence="8" id="KW-0902">Two-component regulatory system</keyword>
<organism evidence="12 13">
    <name type="scientific">Sphingomonas abietis</name>
    <dbReference type="NCBI Taxonomy" id="3012344"/>
    <lineage>
        <taxon>Bacteria</taxon>
        <taxon>Pseudomonadati</taxon>
        <taxon>Pseudomonadota</taxon>
        <taxon>Alphaproteobacteria</taxon>
        <taxon>Sphingomonadales</taxon>
        <taxon>Sphingomonadaceae</taxon>
        <taxon>Sphingomonas</taxon>
    </lineage>
</organism>
<evidence type="ECO:0000256" key="5">
    <source>
        <dbReference type="ARBA" id="ARBA00022741"/>
    </source>
</evidence>
<dbReference type="InterPro" id="IPR000700">
    <property type="entry name" value="PAS-assoc_C"/>
</dbReference>
<dbReference type="InterPro" id="IPR001610">
    <property type="entry name" value="PAC"/>
</dbReference>
<dbReference type="CDD" id="cd00082">
    <property type="entry name" value="HisKA"/>
    <property type="match status" value="1"/>
</dbReference>
<dbReference type="SMART" id="SM00388">
    <property type="entry name" value="HisKA"/>
    <property type="match status" value="1"/>
</dbReference>
<dbReference type="PRINTS" id="PR00344">
    <property type="entry name" value="BCTRLSENSOR"/>
</dbReference>
<protein>
    <recommendedName>
        <fullName evidence="2">histidine kinase</fullName>
        <ecNumber evidence="2">2.7.13.3</ecNumber>
    </recommendedName>
</protein>
<evidence type="ECO:0000256" key="7">
    <source>
        <dbReference type="ARBA" id="ARBA00022840"/>
    </source>
</evidence>
<dbReference type="InterPro" id="IPR035965">
    <property type="entry name" value="PAS-like_dom_sf"/>
</dbReference>
<dbReference type="Gene3D" id="3.30.565.10">
    <property type="entry name" value="Histidine kinase-like ATPase, C-terminal domain"/>
    <property type="match status" value="1"/>
</dbReference>
<dbReference type="Pfam" id="PF00989">
    <property type="entry name" value="PAS"/>
    <property type="match status" value="1"/>
</dbReference>
<feature type="domain" description="PAS" evidence="10">
    <location>
        <begin position="53"/>
        <end position="108"/>
    </location>
</feature>
<keyword evidence="13" id="KW-1185">Reference proteome</keyword>
<keyword evidence="7" id="KW-0067">ATP-binding</keyword>
<dbReference type="PANTHER" id="PTHR43065">
    <property type="entry name" value="SENSOR HISTIDINE KINASE"/>
    <property type="match status" value="1"/>
</dbReference>
<feature type="domain" description="PAC" evidence="11">
    <location>
        <begin position="128"/>
        <end position="180"/>
    </location>
</feature>
<evidence type="ECO:0000256" key="4">
    <source>
        <dbReference type="ARBA" id="ARBA00022679"/>
    </source>
</evidence>
<keyword evidence="5" id="KW-0547">Nucleotide-binding</keyword>
<evidence type="ECO:0000313" key="12">
    <source>
        <dbReference type="EMBL" id="WBO24408.1"/>
    </source>
</evidence>
<dbReference type="NCBIfam" id="TIGR00229">
    <property type="entry name" value="sensory_box"/>
    <property type="match status" value="2"/>
</dbReference>
<dbReference type="Pfam" id="PF00512">
    <property type="entry name" value="HisKA"/>
    <property type="match status" value="1"/>
</dbReference>
<evidence type="ECO:0000256" key="3">
    <source>
        <dbReference type="ARBA" id="ARBA00022553"/>
    </source>
</evidence>
<keyword evidence="6" id="KW-0418">Kinase</keyword>
<feature type="domain" description="Histidine kinase" evidence="9">
    <location>
        <begin position="328"/>
        <end position="543"/>
    </location>
</feature>
<dbReference type="EMBL" id="CP115174">
    <property type="protein sequence ID" value="WBO24408.1"/>
    <property type="molecule type" value="Genomic_DNA"/>
</dbReference>
<dbReference type="SUPFAM" id="SSF47384">
    <property type="entry name" value="Homodimeric domain of signal transducing histidine kinase"/>
    <property type="match status" value="1"/>
</dbReference>
<evidence type="ECO:0000259" key="11">
    <source>
        <dbReference type="PROSITE" id="PS50113"/>
    </source>
</evidence>
<reference evidence="12 13" key="1">
    <citation type="submission" date="2022-12" db="EMBL/GenBank/DDBJ databases">
        <title>Sphingomonas abieness sp. nov., an endophytic bacterium isolated from Abies koreana.</title>
        <authorList>
            <person name="Jiang L."/>
            <person name="Lee J."/>
        </authorList>
    </citation>
    <scope>NUCLEOTIDE SEQUENCE [LARGE SCALE GENOMIC DNA]</scope>
    <source>
        <strain evidence="13">PAMB 00755</strain>
    </source>
</reference>
<dbReference type="InterPro" id="IPR036097">
    <property type="entry name" value="HisK_dim/P_sf"/>
</dbReference>
<dbReference type="PROSITE" id="PS50112">
    <property type="entry name" value="PAS"/>
    <property type="match status" value="2"/>
</dbReference>